<dbReference type="PROSITE" id="PS51755">
    <property type="entry name" value="OMPR_PHOB"/>
    <property type="match status" value="1"/>
</dbReference>
<dbReference type="GO" id="GO:0032993">
    <property type="term" value="C:protein-DNA complex"/>
    <property type="evidence" value="ECO:0007669"/>
    <property type="project" value="TreeGrafter"/>
</dbReference>
<gene>
    <name evidence="11" type="ORF">SAMN05444392_105218</name>
</gene>
<evidence type="ECO:0000256" key="2">
    <source>
        <dbReference type="ARBA" id="ARBA00022553"/>
    </source>
</evidence>
<accession>A0A1M4XVY0</accession>
<dbReference type="AlphaFoldDB" id="A0A1M4XVY0"/>
<dbReference type="SUPFAM" id="SSF46894">
    <property type="entry name" value="C-terminal effector domain of the bipartite response regulators"/>
    <property type="match status" value="1"/>
</dbReference>
<dbReference type="CDD" id="cd00383">
    <property type="entry name" value="trans_reg_C"/>
    <property type="match status" value="1"/>
</dbReference>
<dbReference type="Gene3D" id="1.10.10.10">
    <property type="entry name" value="Winged helix-like DNA-binding domain superfamily/Winged helix DNA-binding domain"/>
    <property type="match status" value="1"/>
</dbReference>
<dbReference type="SMART" id="SM00448">
    <property type="entry name" value="REC"/>
    <property type="match status" value="1"/>
</dbReference>
<feature type="domain" description="Response regulatory" evidence="9">
    <location>
        <begin position="4"/>
        <end position="117"/>
    </location>
</feature>
<dbReference type="GO" id="GO:0000976">
    <property type="term" value="F:transcription cis-regulatory region binding"/>
    <property type="evidence" value="ECO:0007669"/>
    <property type="project" value="TreeGrafter"/>
</dbReference>
<feature type="domain" description="OmpR/PhoB-type" evidence="10">
    <location>
        <begin position="130"/>
        <end position="230"/>
    </location>
</feature>
<dbReference type="Gene3D" id="6.10.250.690">
    <property type="match status" value="1"/>
</dbReference>
<keyword evidence="6" id="KW-0804">Transcription</keyword>
<evidence type="ECO:0000313" key="12">
    <source>
        <dbReference type="Proteomes" id="UP000184476"/>
    </source>
</evidence>
<sequence>MRKKILIVDDDAEIREIIHIYLQNENYQVFEAEDGISALTQLQKEKIDCVVLDIMMPGINGIETCLKIRQQKRIPIIILSAKSEDMDKINGLSVGADDYMVKPFNPLELVARIKAQLRRQDFFQQSSQNFSEIRVNDLIIDKNKHVVKVEGREVSLTPIEFSILELLASQRGQVFSTEQIYQQVWNETSAYYSRNTIMVHIRNLREKIEVNPRKPEYIKTVWGVGYKIED</sequence>
<dbReference type="Proteomes" id="UP000184476">
    <property type="component" value="Unassembled WGS sequence"/>
</dbReference>
<evidence type="ECO:0000256" key="8">
    <source>
        <dbReference type="PROSITE-ProRule" id="PRU01091"/>
    </source>
</evidence>
<keyword evidence="2 7" id="KW-0597">Phosphoprotein</keyword>
<dbReference type="InterPro" id="IPR001867">
    <property type="entry name" value="OmpR/PhoB-type_DNA-bd"/>
</dbReference>
<dbReference type="PANTHER" id="PTHR48111">
    <property type="entry name" value="REGULATOR OF RPOS"/>
    <property type="match status" value="1"/>
</dbReference>
<dbReference type="FunFam" id="1.10.10.10:FF:000018">
    <property type="entry name" value="DNA-binding response regulator ResD"/>
    <property type="match status" value="1"/>
</dbReference>
<keyword evidence="5 8" id="KW-0238">DNA-binding</keyword>
<dbReference type="STRING" id="112248.SAMN05444392_105218"/>
<reference evidence="11 12" key="1">
    <citation type="submission" date="2016-11" db="EMBL/GenBank/DDBJ databases">
        <authorList>
            <person name="Jaros S."/>
            <person name="Januszkiewicz K."/>
            <person name="Wedrychowicz H."/>
        </authorList>
    </citation>
    <scope>NUCLEOTIDE SEQUENCE [LARGE SCALE GENOMIC DNA]</scope>
    <source>
        <strain evidence="11 12">DSM 44666</strain>
    </source>
</reference>
<dbReference type="Pfam" id="PF00486">
    <property type="entry name" value="Trans_reg_C"/>
    <property type="match status" value="1"/>
</dbReference>
<protein>
    <submittedName>
        <fullName evidence="11">DNA-binding response regulator, OmpR family, contains REC and winged-helix (WHTH) domain</fullName>
    </submittedName>
</protein>
<dbReference type="InterPro" id="IPR036388">
    <property type="entry name" value="WH-like_DNA-bd_sf"/>
</dbReference>
<dbReference type="Pfam" id="PF00072">
    <property type="entry name" value="Response_reg"/>
    <property type="match status" value="1"/>
</dbReference>
<feature type="modified residue" description="4-aspartylphosphate" evidence="7">
    <location>
        <position position="53"/>
    </location>
</feature>
<dbReference type="InterPro" id="IPR011006">
    <property type="entry name" value="CheY-like_superfamily"/>
</dbReference>
<dbReference type="Gene3D" id="3.40.50.2300">
    <property type="match status" value="1"/>
</dbReference>
<name>A0A1M4XVY0_9BACL</name>
<organism evidence="11 12">
    <name type="scientific">Seinonella peptonophila</name>
    <dbReference type="NCBI Taxonomy" id="112248"/>
    <lineage>
        <taxon>Bacteria</taxon>
        <taxon>Bacillati</taxon>
        <taxon>Bacillota</taxon>
        <taxon>Bacilli</taxon>
        <taxon>Bacillales</taxon>
        <taxon>Thermoactinomycetaceae</taxon>
        <taxon>Seinonella</taxon>
    </lineage>
</organism>
<evidence type="ECO:0000256" key="1">
    <source>
        <dbReference type="ARBA" id="ARBA00004496"/>
    </source>
</evidence>
<evidence type="ECO:0000256" key="3">
    <source>
        <dbReference type="ARBA" id="ARBA00023012"/>
    </source>
</evidence>
<dbReference type="GO" id="GO:0006355">
    <property type="term" value="P:regulation of DNA-templated transcription"/>
    <property type="evidence" value="ECO:0007669"/>
    <property type="project" value="InterPro"/>
</dbReference>
<dbReference type="InterPro" id="IPR039420">
    <property type="entry name" value="WalR-like"/>
</dbReference>
<dbReference type="CDD" id="cd17574">
    <property type="entry name" value="REC_OmpR"/>
    <property type="match status" value="1"/>
</dbReference>
<proteinExistence type="predicted"/>
<comment type="subcellular location">
    <subcellularLocation>
        <location evidence="1">Cytoplasm</location>
    </subcellularLocation>
</comment>
<dbReference type="FunFam" id="3.40.50.2300:FF:000001">
    <property type="entry name" value="DNA-binding response regulator PhoB"/>
    <property type="match status" value="1"/>
</dbReference>
<dbReference type="GO" id="GO:0000156">
    <property type="term" value="F:phosphorelay response regulator activity"/>
    <property type="evidence" value="ECO:0007669"/>
    <property type="project" value="TreeGrafter"/>
</dbReference>
<evidence type="ECO:0000259" key="9">
    <source>
        <dbReference type="PROSITE" id="PS50110"/>
    </source>
</evidence>
<dbReference type="InterPro" id="IPR001789">
    <property type="entry name" value="Sig_transdc_resp-reg_receiver"/>
</dbReference>
<evidence type="ECO:0000256" key="4">
    <source>
        <dbReference type="ARBA" id="ARBA00023015"/>
    </source>
</evidence>
<evidence type="ECO:0000313" key="11">
    <source>
        <dbReference type="EMBL" id="SHE97737.1"/>
    </source>
</evidence>
<feature type="DNA-binding region" description="OmpR/PhoB-type" evidence="8">
    <location>
        <begin position="130"/>
        <end position="230"/>
    </location>
</feature>
<keyword evidence="3" id="KW-0902">Two-component regulatory system</keyword>
<dbReference type="InterPro" id="IPR016032">
    <property type="entry name" value="Sig_transdc_resp-reg_C-effctor"/>
</dbReference>
<dbReference type="SUPFAM" id="SSF52172">
    <property type="entry name" value="CheY-like"/>
    <property type="match status" value="1"/>
</dbReference>
<keyword evidence="12" id="KW-1185">Reference proteome</keyword>
<dbReference type="OrthoDB" id="9790442at2"/>
<dbReference type="EMBL" id="FQVL01000005">
    <property type="protein sequence ID" value="SHE97737.1"/>
    <property type="molecule type" value="Genomic_DNA"/>
</dbReference>
<evidence type="ECO:0000259" key="10">
    <source>
        <dbReference type="PROSITE" id="PS51755"/>
    </source>
</evidence>
<dbReference type="PANTHER" id="PTHR48111:SF2">
    <property type="entry name" value="RESPONSE REGULATOR SAER"/>
    <property type="match status" value="1"/>
</dbReference>
<evidence type="ECO:0000256" key="7">
    <source>
        <dbReference type="PROSITE-ProRule" id="PRU00169"/>
    </source>
</evidence>
<dbReference type="PROSITE" id="PS50110">
    <property type="entry name" value="RESPONSE_REGULATORY"/>
    <property type="match status" value="1"/>
</dbReference>
<dbReference type="SMART" id="SM00862">
    <property type="entry name" value="Trans_reg_C"/>
    <property type="match status" value="1"/>
</dbReference>
<evidence type="ECO:0000256" key="6">
    <source>
        <dbReference type="ARBA" id="ARBA00023163"/>
    </source>
</evidence>
<dbReference type="GO" id="GO:0005829">
    <property type="term" value="C:cytosol"/>
    <property type="evidence" value="ECO:0007669"/>
    <property type="project" value="TreeGrafter"/>
</dbReference>
<evidence type="ECO:0000256" key="5">
    <source>
        <dbReference type="ARBA" id="ARBA00023125"/>
    </source>
</evidence>
<keyword evidence="4" id="KW-0805">Transcription regulation</keyword>